<dbReference type="Pfam" id="PF02538">
    <property type="entry name" value="Hydantoinase_B"/>
    <property type="match status" value="1"/>
</dbReference>
<organism evidence="2 3">
    <name type="scientific">Diaphorina citri</name>
    <name type="common">Asian citrus psyllid</name>
    <dbReference type="NCBI Taxonomy" id="121845"/>
    <lineage>
        <taxon>Eukaryota</taxon>
        <taxon>Metazoa</taxon>
        <taxon>Ecdysozoa</taxon>
        <taxon>Arthropoda</taxon>
        <taxon>Hexapoda</taxon>
        <taxon>Insecta</taxon>
        <taxon>Pterygota</taxon>
        <taxon>Neoptera</taxon>
        <taxon>Paraneoptera</taxon>
        <taxon>Hemiptera</taxon>
        <taxon>Sternorrhyncha</taxon>
        <taxon>Psylloidea</taxon>
        <taxon>Psyllidae</taxon>
        <taxon>Diaphorininae</taxon>
        <taxon>Diaphorina</taxon>
    </lineage>
</organism>
<dbReference type="KEGG" id="dci:113467946"/>
<feature type="domain" description="Hydantoinase B/oxoprolinase" evidence="1">
    <location>
        <begin position="2"/>
        <end position="106"/>
    </location>
</feature>
<gene>
    <name evidence="3" type="primary">LOC113467946</name>
</gene>
<dbReference type="PANTHER" id="PTHR11365:SF2">
    <property type="entry name" value="5-OXOPROLINASE"/>
    <property type="match status" value="1"/>
</dbReference>
<dbReference type="GO" id="GO:0005829">
    <property type="term" value="C:cytosol"/>
    <property type="evidence" value="ECO:0007669"/>
    <property type="project" value="TreeGrafter"/>
</dbReference>
<evidence type="ECO:0000259" key="1">
    <source>
        <dbReference type="Pfam" id="PF02538"/>
    </source>
</evidence>
<proteinExistence type="predicted"/>
<dbReference type="InterPro" id="IPR045079">
    <property type="entry name" value="Oxoprolinase-like"/>
</dbReference>
<dbReference type="PANTHER" id="PTHR11365">
    <property type="entry name" value="5-OXOPROLINASE RELATED"/>
    <property type="match status" value="1"/>
</dbReference>
<evidence type="ECO:0000313" key="2">
    <source>
        <dbReference type="Proteomes" id="UP000079169"/>
    </source>
</evidence>
<dbReference type="InterPro" id="IPR003692">
    <property type="entry name" value="Hydantoinase_B"/>
</dbReference>
<reference evidence="3" key="1">
    <citation type="submission" date="2025-08" db="UniProtKB">
        <authorList>
            <consortium name="RefSeq"/>
        </authorList>
    </citation>
    <scope>IDENTIFICATION</scope>
</reference>
<sequence length="109" mass="11336">MGNCNAPKSITKSAVMYCLRCMVGYDIPLNQGCLTPIQIKLTPGSILNPNDNVAVVGGNVQTSQRVVDVILKAFGVAASSQGCMNNITFGDQTWGYYETVGGGAGAVCS</sequence>
<dbReference type="RefSeq" id="XP_026680275.1">
    <property type="nucleotide sequence ID" value="XM_026824474.1"/>
</dbReference>
<dbReference type="STRING" id="121845.A0A3Q0J0N7"/>
<dbReference type="PaxDb" id="121845-A0A3Q0J0N7"/>
<dbReference type="AlphaFoldDB" id="A0A3Q0J0N7"/>
<dbReference type="Proteomes" id="UP000079169">
    <property type="component" value="Unplaced"/>
</dbReference>
<accession>A0A3Q0J0N7</accession>
<name>A0A3Q0J0N7_DIACI</name>
<dbReference type="GeneID" id="113467946"/>
<evidence type="ECO:0000313" key="3">
    <source>
        <dbReference type="RefSeq" id="XP_026680275.1"/>
    </source>
</evidence>
<keyword evidence="2" id="KW-1185">Reference proteome</keyword>
<dbReference type="GO" id="GO:0006749">
    <property type="term" value="P:glutathione metabolic process"/>
    <property type="evidence" value="ECO:0007669"/>
    <property type="project" value="TreeGrafter"/>
</dbReference>
<protein>
    <submittedName>
        <fullName evidence="3">5-oxoprolinase-like</fullName>
    </submittedName>
</protein>
<dbReference type="GO" id="GO:0017168">
    <property type="term" value="F:5-oxoprolinase (ATP-hydrolyzing) activity"/>
    <property type="evidence" value="ECO:0007669"/>
    <property type="project" value="TreeGrafter"/>
</dbReference>